<comment type="caution">
    <text evidence="2">The sequence shown here is derived from an EMBL/GenBank/DDBJ whole genome shotgun (WGS) entry which is preliminary data.</text>
</comment>
<keyword evidence="1" id="KW-0812">Transmembrane</keyword>
<dbReference type="AlphaFoldDB" id="A0A8J2ZSK0"/>
<sequence>MNLLKSSKQRAIFILVILAIVAVSAVIIVVTAMENTKKEAHIANALQIISAAKSAENLGWEITEEGIDAYEKLNIGDMTDPWENEKYVVARVYKNAGGYGVELKSKGGQCDLDDMENLILTYDTRMCDEKRR</sequence>
<proteinExistence type="predicted"/>
<dbReference type="EMBL" id="BMEV01000024">
    <property type="protein sequence ID" value="GGH75784.1"/>
    <property type="molecule type" value="Genomic_DNA"/>
</dbReference>
<name>A0A8J2ZSK0_9BACI</name>
<evidence type="ECO:0000313" key="2">
    <source>
        <dbReference type="EMBL" id="GGH75784.1"/>
    </source>
</evidence>
<reference evidence="2" key="2">
    <citation type="submission" date="2020-09" db="EMBL/GenBank/DDBJ databases">
        <authorList>
            <person name="Sun Q."/>
            <person name="Zhou Y."/>
        </authorList>
    </citation>
    <scope>NUCLEOTIDE SEQUENCE</scope>
    <source>
        <strain evidence="2">CGMCC 1.12360</strain>
    </source>
</reference>
<feature type="transmembrane region" description="Helical" evidence="1">
    <location>
        <begin position="12"/>
        <end position="33"/>
    </location>
</feature>
<dbReference type="Proteomes" id="UP000602050">
    <property type="component" value="Unassembled WGS sequence"/>
</dbReference>
<accession>A0A8J2ZSK0</accession>
<keyword evidence="3" id="KW-1185">Reference proteome</keyword>
<organism evidence="2 3">
    <name type="scientific">Compostibacillus humi</name>
    <dbReference type="NCBI Taxonomy" id="1245525"/>
    <lineage>
        <taxon>Bacteria</taxon>
        <taxon>Bacillati</taxon>
        <taxon>Bacillota</taxon>
        <taxon>Bacilli</taxon>
        <taxon>Bacillales</taxon>
        <taxon>Bacillaceae</taxon>
        <taxon>Compostibacillus</taxon>
    </lineage>
</organism>
<keyword evidence="1" id="KW-1133">Transmembrane helix</keyword>
<evidence type="ECO:0000313" key="3">
    <source>
        <dbReference type="Proteomes" id="UP000602050"/>
    </source>
</evidence>
<gene>
    <name evidence="2" type="ORF">GCM10010978_15990</name>
</gene>
<evidence type="ECO:0000256" key="1">
    <source>
        <dbReference type="SAM" id="Phobius"/>
    </source>
</evidence>
<keyword evidence="1" id="KW-0472">Membrane</keyword>
<reference evidence="2" key="1">
    <citation type="journal article" date="2014" name="Int. J. Syst. Evol. Microbiol.">
        <title>Complete genome sequence of Corynebacterium casei LMG S-19264T (=DSM 44701T), isolated from a smear-ripened cheese.</title>
        <authorList>
            <consortium name="US DOE Joint Genome Institute (JGI-PGF)"/>
            <person name="Walter F."/>
            <person name="Albersmeier A."/>
            <person name="Kalinowski J."/>
            <person name="Ruckert C."/>
        </authorList>
    </citation>
    <scope>NUCLEOTIDE SEQUENCE</scope>
    <source>
        <strain evidence="2">CGMCC 1.12360</strain>
    </source>
</reference>
<protein>
    <submittedName>
        <fullName evidence="2">Uncharacterized protein</fullName>
    </submittedName>
</protein>
<dbReference type="RefSeq" id="WP_188391865.1">
    <property type="nucleotide sequence ID" value="NZ_BMEV01000024.1"/>
</dbReference>